<proteinExistence type="inferred from homology"/>
<dbReference type="Gene3D" id="3.90.180.10">
    <property type="entry name" value="Medium-chain alcohol dehydrogenases, catalytic domain"/>
    <property type="match status" value="1"/>
</dbReference>
<feature type="domain" description="Enoyl reductase (ER)" evidence="6">
    <location>
        <begin position="10"/>
        <end position="329"/>
    </location>
</feature>
<gene>
    <name evidence="7" type="ORF">BO99DRAFT_418521</name>
</gene>
<evidence type="ECO:0000259" key="6">
    <source>
        <dbReference type="SMART" id="SM00829"/>
    </source>
</evidence>
<dbReference type="FunFam" id="3.40.50.720:FF:000022">
    <property type="entry name" value="Cinnamyl alcohol dehydrogenase"/>
    <property type="match status" value="1"/>
</dbReference>
<keyword evidence="3 5" id="KW-0862">Zinc</keyword>
<organism evidence="7 8">
    <name type="scientific">Aspergillus violaceofuscus (strain CBS 115571)</name>
    <dbReference type="NCBI Taxonomy" id="1450538"/>
    <lineage>
        <taxon>Eukaryota</taxon>
        <taxon>Fungi</taxon>
        <taxon>Dikarya</taxon>
        <taxon>Ascomycota</taxon>
        <taxon>Pezizomycotina</taxon>
        <taxon>Eurotiomycetes</taxon>
        <taxon>Eurotiomycetidae</taxon>
        <taxon>Eurotiales</taxon>
        <taxon>Aspergillaceae</taxon>
        <taxon>Aspergillus</taxon>
    </lineage>
</organism>
<keyword evidence="2 5" id="KW-0479">Metal-binding</keyword>
<dbReference type="InterPro" id="IPR013149">
    <property type="entry name" value="ADH-like_C"/>
</dbReference>
<dbReference type="Gene3D" id="3.40.50.720">
    <property type="entry name" value="NAD(P)-binding Rossmann-like Domain"/>
    <property type="match status" value="1"/>
</dbReference>
<dbReference type="PANTHER" id="PTHR42683">
    <property type="entry name" value="ALDEHYDE REDUCTASE"/>
    <property type="match status" value="1"/>
</dbReference>
<dbReference type="SUPFAM" id="SSF50129">
    <property type="entry name" value="GroES-like"/>
    <property type="match status" value="1"/>
</dbReference>
<dbReference type="SMART" id="SM00829">
    <property type="entry name" value="PKS_ER"/>
    <property type="match status" value="1"/>
</dbReference>
<evidence type="ECO:0000256" key="5">
    <source>
        <dbReference type="RuleBase" id="RU361277"/>
    </source>
</evidence>
<dbReference type="STRING" id="1450538.A0A2V5HIW1"/>
<evidence type="ECO:0000313" key="8">
    <source>
        <dbReference type="Proteomes" id="UP000249829"/>
    </source>
</evidence>
<accession>A0A2V5HIW1</accession>
<comment type="similarity">
    <text evidence="5">Belongs to the zinc-containing alcohol dehydrogenase family.</text>
</comment>
<dbReference type="InterPro" id="IPR047109">
    <property type="entry name" value="CAD-like"/>
</dbReference>
<dbReference type="InterPro" id="IPR002328">
    <property type="entry name" value="ADH_Zn_CS"/>
</dbReference>
<sequence>MELTFPIFRGSADKRIVSDTTTRQLGVNEVYIETTHSGLCGTDEHFMRQGLALGHEGVGIVKHVGPDVTSVHVGDRVGYGYVRKTCRACNQCLTGWAQYCPNGRMYLTHDHDLGSLSHGTVWDADWVFPIPDGYDSAHAAPLLCAGATVWTCLTQYNVRPGQRVGVLGIGGVGHLAIKLANEIGCHVVVLSRTEGKRQEALDFGAAEFHLFGGDHALEETFEPVQHLLICGQPGKSLDTLVPLMDNNSTMFFITASFEPIEVSFALMIQRGICIQSSFIASRQVVLDLLEFASRKKIYPTIMEFPLTQAGIEEAMWMLKSGRIRYRAVLHR</sequence>
<keyword evidence="4" id="KW-0560">Oxidoreductase</keyword>
<name>A0A2V5HIW1_ASPV1</name>
<dbReference type="AlphaFoldDB" id="A0A2V5HIW1"/>
<dbReference type="InterPro" id="IPR036291">
    <property type="entry name" value="NAD(P)-bd_dom_sf"/>
</dbReference>
<evidence type="ECO:0000256" key="1">
    <source>
        <dbReference type="ARBA" id="ARBA00001947"/>
    </source>
</evidence>
<evidence type="ECO:0000256" key="4">
    <source>
        <dbReference type="ARBA" id="ARBA00023002"/>
    </source>
</evidence>
<dbReference type="Pfam" id="PF00107">
    <property type="entry name" value="ADH_zinc_N"/>
    <property type="match status" value="1"/>
</dbReference>
<dbReference type="PROSITE" id="PS00059">
    <property type="entry name" value="ADH_ZINC"/>
    <property type="match status" value="1"/>
</dbReference>
<keyword evidence="8" id="KW-1185">Reference proteome</keyword>
<evidence type="ECO:0000313" key="7">
    <source>
        <dbReference type="EMBL" id="PYI24365.1"/>
    </source>
</evidence>
<dbReference type="InterPro" id="IPR011032">
    <property type="entry name" value="GroES-like_sf"/>
</dbReference>
<dbReference type="CDD" id="cd05283">
    <property type="entry name" value="CAD1"/>
    <property type="match status" value="1"/>
</dbReference>
<dbReference type="InterPro" id="IPR013154">
    <property type="entry name" value="ADH-like_N"/>
</dbReference>
<dbReference type="EMBL" id="KZ825102">
    <property type="protein sequence ID" value="PYI24365.1"/>
    <property type="molecule type" value="Genomic_DNA"/>
</dbReference>
<dbReference type="OMA" id="GASEFHR"/>
<dbReference type="Pfam" id="PF08240">
    <property type="entry name" value="ADH_N"/>
    <property type="match status" value="1"/>
</dbReference>
<evidence type="ECO:0000256" key="3">
    <source>
        <dbReference type="ARBA" id="ARBA00022833"/>
    </source>
</evidence>
<dbReference type="InterPro" id="IPR020843">
    <property type="entry name" value="ER"/>
</dbReference>
<dbReference type="Proteomes" id="UP000249829">
    <property type="component" value="Unassembled WGS sequence"/>
</dbReference>
<protein>
    <submittedName>
        <fullName evidence="7">Alcohol dehydrogenase</fullName>
    </submittedName>
</protein>
<dbReference type="GO" id="GO:0016616">
    <property type="term" value="F:oxidoreductase activity, acting on the CH-OH group of donors, NAD or NADP as acceptor"/>
    <property type="evidence" value="ECO:0007669"/>
    <property type="project" value="InterPro"/>
</dbReference>
<evidence type="ECO:0000256" key="2">
    <source>
        <dbReference type="ARBA" id="ARBA00022723"/>
    </source>
</evidence>
<dbReference type="SUPFAM" id="SSF51735">
    <property type="entry name" value="NAD(P)-binding Rossmann-fold domains"/>
    <property type="match status" value="1"/>
</dbReference>
<dbReference type="GO" id="GO:0008270">
    <property type="term" value="F:zinc ion binding"/>
    <property type="evidence" value="ECO:0007669"/>
    <property type="project" value="InterPro"/>
</dbReference>
<reference evidence="7 8" key="1">
    <citation type="submission" date="2018-02" db="EMBL/GenBank/DDBJ databases">
        <title>The genomes of Aspergillus section Nigri reveals drivers in fungal speciation.</title>
        <authorList>
            <consortium name="DOE Joint Genome Institute"/>
            <person name="Vesth T.C."/>
            <person name="Nybo J."/>
            <person name="Theobald S."/>
            <person name="Brandl J."/>
            <person name="Frisvad J.C."/>
            <person name="Nielsen K.F."/>
            <person name="Lyhne E.K."/>
            <person name="Kogle M.E."/>
            <person name="Kuo A."/>
            <person name="Riley R."/>
            <person name="Clum A."/>
            <person name="Nolan M."/>
            <person name="Lipzen A."/>
            <person name="Salamov A."/>
            <person name="Henrissat B."/>
            <person name="Wiebenga A."/>
            <person name="De vries R.P."/>
            <person name="Grigoriev I.V."/>
            <person name="Mortensen U.H."/>
            <person name="Andersen M.R."/>
            <person name="Baker S.E."/>
        </authorList>
    </citation>
    <scope>NUCLEOTIDE SEQUENCE [LARGE SCALE GENOMIC DNA]</scope>
    <source>
        <strain evidence="7 8">CBS 115571</strain>
    </source>
</reference>
<comment type="cofactor">
    <cofactor evidence="1 5">
        <name>Zn(2+)</name>
        <dbReference type="ChEBI" id="CHEBI:29105"/>
    </cofactor>
</comment>